<evidence type="ECO:0000256" key="3">
    <source>
        <dbReference type="ARBA" id="ARBA00022448"/>
    </source>
</evidence>
<dbReference type="InterPro" id="IPR001452">
    <property type="entry name" value="SH3_domain"/>
</dbReference>
<keyword evidence="2 13" id="KW-0728">SH3 domain</keyword>
<name>A0A1X2HUV0_SYNRA</name>
<dbReference type="SMART" id="SM00326">
    <property type="entry name" value="SH3"/>
    <property type="match status" value="1"/>
</dbReference>
<keyword evidence="8 15" id="KW-0472">Membrane</keyword>
<dbReference type="PANTHER" id="PTHR19332:SF1">
    <property type="entry name" value="PEROXISOMAL MEMBRANE PROTEIN PEX13"/>
    <property type="match status" value="1"/>
</dbReference>
<dbReference type="InParanoid" id="A0A1X2HUV0"/>
<keyword evidence="9" id="KW-0576">Peroxisome</keyword>
<evidence type="ECO:0000256" key="7">
    <source>
        <dbReference type="ARBA" id="ARBA00023010"/>
    </source>
</evidence>
<dbReference type="OMA" id="PPLDQQM"/>
<evidence type="ECO:0000259" key="16">
    <source>
        <dbReference type="PROSITE" id="PS50002"/>
    </source>
</evidence>
<evidence type="ECO:0000313" key="18">
    <source>
        <dbReference type="Proteomes" id="UP000242180"/>
    </source>
</evidence>
<evidence type="ECO:0000256" key="9">
    <source>
        <dbReference type="ARBA" id="ARBA00023140"/>
    </source>
</evidence>
<dbReference type="Proteomes" id="UP000242180">
    <property type="component" value="Unassembled WGS sequence"/>
</dbReference>
<dbReference type="PROSITE" id="PS50002">
    <property type="entry name" value="SH3"/>
    <property type="match status" value="1"/>
</dbReference>
<evidence type="ECO:0000256" key="6">
    <source>
        <dbReference type="ARBA" id="ARBA00022989"/>
    </source>
</evidence>
<gene>
    <name evidence="17" type="ORF">BCR43DRAFT_466740</name>
</gene>
<feature type="region of interest" description="Disordered" evidence="14">
    <location>
        <begin position="244"/>
        <end position="271"/>
    </location>
</feature>
<accession>A0A1X2HUV0</accession>
<comment type="caution">
    <text evidence="17">The sequence shown here is derived from an EMBL/GenBank/DDBJ whole genome shotgun (WGS) entry which is preliminary data.</text>
</comment>
<feature type="transmembrane region" description="Helical" evidence="15">
    <location>
        <begin position="281"/>
        <end position="299"/>
    </location>
</feature>
<evidence type="ECO:0000313" key="17">
    <source>
        <dbReference type="EMBL" id="ORZ03264.1"/>
    </source>
</evidence>
<evidence type="ECO:0000256" key="15">
    <source>
        <dbReference type="SAM" id="Phobius"/>
    </source>
</evidence>
<keyword evidence="5" id="KW-0653">Protein transport</keyword>
<keyword evidence="6 15" id="KW-1133">Transmembrane helix</keyword>
<evidence type="ECO:0000256" key="8">
    <source>
        <dbReference type="ARBA" id="ARBA00023136"/>
    </source>
</evidence>
<proteinExistence type="inferred from homology"/>
<dbReference type="PRINTS" id="PR00452">
    <property type="entry name" value="SH3DOMAIN"/>
</dbReference>
<keyword evidence="4 15" id="KW-0812">Transmembrane</keyword>
<keyword evidence="18" id="KW-1185">Reference proteome</keyword>
<reference evidence="17 18" key="1">
    <citation type="submission" date="2016-07" db="EMBL/GenBank/DDBJ databases">
        <title>Pervasive Adenine N6-methylation of Active Genes in Fungi.</title>
        <authorList>
            <consortium name="DOE Joint Genome Institute"/>
            <person name="Mondo S.J."/>
            <person name="Dannebaum R.O."/>
            <person name="Kuo R.C."/>
            <person name="Labutti K."/>
            <person name="Haridas S."/>
            <person name="Kuo A."/>
            <person name="Salamov A."/>
            <person name="Ahrendt S.R."/>
            <person name="Lipzen A."/>
            <person name="Sullivan W."/>
            <person name="Andreopoulos W.B."/>
            <person name="Clum A."/>
            <person name="Lindquist E."/>
            <person name="Daum C."/>
            <person name="Ramamoorthy G.K."/>
            <person name="Gryganskyi A."/>
            <person name="Culley D."/>
            <person name="Magnuson J.K."/>
            <person name="James T.Y."/>
            <person name="O'Malley M.A."/>
            <person name="Stajich J.E."/>
            <person name="Spatafora J.W."/>
            <person name="Visel A."/>
            <person name="Grigoriev I.V."/>
        </authorList>
    </citation>
    <scope>NUCLEOTIDE SEQUENCE [LARGE SCALE GENOMIC DNA]</scope>
    <source>
        <strain evidence="17 18">NRRL 2496</strain>
    </source>
</reference>
<feature type="compositionally biased region" description="Low complexity" evidence="14">
    <location>
        <begin position="259"/>
        <end position="271"/>
    </location>
</feature>
<evidence type="ECO:0000256" key="14">
    <source>
        <dbReference type="SAM" id="MobiDB-lite"/>
    </source>
</evidence>
<dbReference type="GO" id="GO:0005778">
    <property type="term" value="C:peroxisomal membrane"/>
    <property type="evidence" value="ECO:0007669"/>
    <property type="project" value="UniProtKB-SubCell"/>
</dbReference>
<dbReference type="Gene3D" id="2.30.30.40">
    <property type="entry name" value="SH3 Domains"/>
    <property type="match status" value="1"/>
</dbReference>
<dbReference type="OrthoDB" id="10037838at2759"/>
<dbReference type="GO" id="GO:0016560">
    <property type="term" value="P:protein import into peroxisome matrix, docking"/>
    <property type="evidence" value="ECO:0007669"/>
    <property type="project" value="InterPro"/>
</dbReference>
<protein>
    <recommendedName>
        <fullName evidence="11">Peroxisomal membrane protein PEX13</fullName>
    </recommendedName>
    <alternativeName>
        <fullName evidence="10">Peroxin-13</fullName>
    </alternativeName>
</protein>
<dbReference type="Pfam" id="PF04088">
    <property type="entry name" value="Peroxin-13_N"/>
    <property type="match status" value="1"/>
</dbReference>
<dbReference type="STRING" id="13706.A0A1X2HUV0"/>
<dbReference type="AlphaFoldDB" id="A0A1X2HUV0"/>
<dbReference type="SUPFAM" id="SSF50044">
    <property type="entry name" value="SH3-domain"/>
    <property type="match status" value="1"/>
</dbReference>
<dbReference type="InterPro" id="IPR007223">
    <property type="entry name" value="Peroxin-13_N"/>
</dbReference>
<dbReference type="EMBL" id="MCGN01000001">
    <property type="protein sequence ID" value="ORZ03264.1"/>
    <property type="molecule type" value="Genomic_DNA"/>
</dbReference>
<evidence type="ECO:0000256" key="11">
    <source>
        <dbReference type="ARBA" id="ARBA00034535"/>
    </source>
</evidence>
<evidence type="ECO:0000256" key="4">
    <source>
        <dbReference type="ARBA" id="ARBA00022692"/>
    </source>
</evidence>
<dbReference type="Pfam" id="PF00018">
    <property type="entry name" value="SH3_1"/>
    <property type="match status" value="1"/>
</dbReference>
<evidence type="ECO:0000256" key="12">
    <source>
        <dbReference type="ARBA" id="ARBA00046271"/>
    </source>
</evidence>
<evidence type="ECO:0000256" key="10">
    <source>
        <dbReference type="ARBA" id="ARBA00029693"/>
    </source>
</evidence>
<dbReference type="InterPro" id="IPR036028">
    <property type="entry name" value="SH3-like_dom_sf"/>
</dbReference>
<comment type="subcellular location">
    <subcellularLocation>
        <location evidence="12">Peroxisome membrane</location>
    </subcellularLocation>
</comment>
<evidence type="ECO:0000256" key="2">
    <source>
        <dbReference type="ARBA" id="ARBA00022443"/>
    </source>
</evidence>
<dbReference type="InterPro" id="IPR035463">
    <property type="entry name" value="Pex13"/>
</dbReference>
<evidence type="ECO:0000256" key="5">
    <source>
        <dbReference type="ARBA" id="ARBA00022927"/>
    </source>
</evidence>
<evidence type="ECO:0000256" key="13">
    <source>
        <dbReference type="PROSITE-ProRule" id="PRU00192"/>
    </source>
</evidence>
<sequence>MPSPPKPWEVNNAAGGAAATAATAATATATATSNAVDSASAFTTATDSPAVPSRPSTMGAMSALDNTGSYGGLGTTGYGTGYGGTSYNRFGSGYGGYGSSYGSGYGGYGSGYGGYGGLGGYGGYSSYNRMGSYGGYSPYNRFGGGMYGGPMGSGDEFSLTQRMEAGTRATFEIIEQIVGAFGGFAQMLDSTYMATHSSFMAMVGVADQLGSLRHYLGQILGIFALIRWIKRIYYKLRGKEPPPELLNPDGVNPADLTPEQQQELQQQQEQQQPIVRRRRSVIFFFAVILGLPYLMFRLFRRAQKIQQQQMVTWQQQQHQQQPEPATALYDFQAEAPIELSLRRGQHLEVISKVDPASGAPSNWWQGRLPNGAVGIFPANYVQIHQPGKKIL</sequence>
<feature type="domain" description="SH3" evidence="16">
    <location>
        <begin position="320"/>
        <end position="386"/>
    </location>
</feature>
<keyword evidence="7" id="KW-0811">Translocation</keyword>
<keyword evidence="3" id="KW-0813">Transport</keyword>
<comment type="similarity">
    <text evidence="1">Belongs to the peroxin-13 family.</text>
</comment>
<dbReference type="GO" id="GO:1990429">
    <property type="term" value="C:peroxisomal importomer complex"/>
    <property type="evidence" value="ECO:0007669"/>
    <property type="project" value="TreeGrafter"/>
</dbReference>
<dbReference type="PANTHER" id="PTHR19332">
    <property type="entry name" value="PEROXISOMAL MEMBRANE PROTEIN PEX13"/>
    <property type="match status" value="1"/>
</dbReference>
<dbReference type="FunCoup" id="A0A1X2HUV0">
    <property type="interactions" value="126"/>
</dbReference>
<organism evidence="17 18">
    <name type="scientific">Syncephalastrum racemosum</name>
    <name type="common">Filamentous fungus</name>
    <dbReference type="NCBI Taxonomy" id="13706"/>
    <lineage>
        <taxon>Eukaryota</taxon>
        <taxon>Fungi</taxon>
        <taxon>Fungi incertae sedis</taxon>
        <taxon>Mucoromycota</taxon>
        <taxon>Mucoromycotina</taxon>
        <taxon>Mucoromycetes</taxon>
        <taxon>Mucorales</taxon>
        <taxon>Syncephalastraceae</taxon>
        <taxon>Syncephalastrum</taxon>
    </lineage>
</organism>
<evidence type="ECO:0000256" key="1">
    <source>
        <dbReference type="ARBA" id="ARBA00006033"/>
    </source>
</evidence>